<feature type="signal peptide" evidence="2">
    <location>
        <begin position="1"/>
        <end position="25"/>
    </location>
</feature>
<keyword evidence="4" id="KW-1185">Reference proteome</keyword>
<dbReference type="InterPro" id="IPR013783">
    <property type="entry name" value="Ig-like_fold"/>
</dbReference>
<organism evidence="3 4">
    <name type="scientific">Anaerosporobacter mobilis DSM 15930</name>
    <dbReference type="NCBI Taxonomy" id="1120996"/>
    <lineage>
        <taxon>Bacteria</taxon>
        <taxon>Bacillati</taxon>
        <taxon>Bacillota</taxon>
        <taxon>Clostridia</taxon>
        <taxon>Lachnospirales</taxon>
        <taxon>Lachnospiraceae</taxon>
        <taxon>Anaerosporobacter</taxon>
    </lineage>
</organism>
<dbReference type="SUPFAM" id="SSF49373">
    <property type="entry name" value="Invasin/intimin cell-adhesion fragments"/>
    <property type="match status" value="1"/>
</dbReference>
<evidence type="ECO:0000313" key="4">
    <source>
        <dbReference type="Proteomes" id="UP000184038"/>
    </source>
</evidence>
<dbReference type="AlphaFoldDB" id="A0A1M7LM20"/>
<keyword evidence="2" id="KW-0732">Signal</keyword>
<feature type="region of interest" description="Disordered" evidence="1">
    <location>
        <begin position="768"/>
        <end position="803"/>
    </location>
</feature>
<evidence type="ECO:0008006" key="5">
    <source>
        <dbReference type="Google" id="ProtNLM"/>
    </source>
</evidence>
<sequence>MKKRILSMLLVITMIITMMPTVTLAAEPETETEAKTETFGTFIVTTTSGAAITVATYEESTKVLKITGDCTIANTDPNTPTNDTISIESDCTVSLDGVNIEAKAPDNRNDISNSNPISINDACEVTIKLASDKINTLGFTASTIPDSDNINIKLGSGKAGLHVPSGSTLTIDGAGTLNTTGAEGFNAWASYARGGGGAGIGGDGRRTYEELDAEASGTIVIKNGTINAQGGNSTGYWGGGGAGIGGGGGAYQYLGGDSGKITIEGGDVTATGGNPGTSGGCTGGSGIGSGGKGGNCYNNATTADVILNGGSVVASGYYGVQGKTITISGESTRLDAEGVLQALSSEPSTSDIGRIVSTADGSWNDANKCVQFFTAIDPDNATVETAKTALENASYNDMNQEDATNEEAIIEAVKATAETAVNNSGVTVVVNKGNYLAPVAGTSANPNGTNGSYTFTITVSKGLQSQTTSEKTIVIKATAYTGVTDVQAVKAAKEGLVNYSVNVAFGATQAVKTVAVQNYVDNLLSTILEAEGVEAIVSYNSTRGTYDVTLSKGSVNDSKSLTMIVNVAPDPDITTVEAAKIAAENVIYSNMNQEDATYEGVIIEAVKSTAETAVNNSDVTVVVNKVSYLAPVAGTSANSVGTNGSYTFTITVTKGLQSQTTSEKTIVITATAYIGMTDVQAVQAAKAAITNAIANLTVSNATTGSDILTIARKATLYGVTVAWDTTKGFNKTNATSTVTGTIQGTIILSLGSVTCTVEVNKTIKKLSVEDGGSSSNNNNGSTPVKTEGKVEKDQKQDENTPVTRVIDSNEDLKSKVLSAEDLAQLATGKDAKIILKVKDISTSVSEEDKIKIEEKLAEGQQNIAKAELLYIDISLFKQIGEGQETRVTKTSGKISISIEIPKDMRSTIQGVDRTYSVIRIHNGVADRLSGTYDKITNLFTFETDQFSTYALTYKDVNTTTDKLTVYNDFYHLRLKAEGAKTSQKLSYAKVSDADGYLIYGAKCGQSLKKIADVKGTVLSYTVKKLKQATYYKYQVKAYKIIDGKKLIISTSKAVHSITEDKTYANPTKVTTDVTSVKLSVGNTKTLTCQVVLPKDKKTKKHTAITRYESTNKEIATVNSKGKITAKGKGTCYVYAYVQNGVYVKIKITVK</sequence>
<dbReference type="OrthoDB" id="2005614at2"/>
<evidence type="ECO:0000256" key="2">
    <source>
        <dbReference type="SAM" id="SignalP"/>
    </source>
</evidence>
<accession>A0A1M7LM20</accession>
<proteinExistence type="predicted"/>
<dbReference type="Proteomes" id="UP000184038">
    <property type="component" value="Unassembled WGS sequence"/>
</dbReference>
<evidence type="ECO:0000313" key="3">
    <source>
        <dbReference type="EMBL" id="SHM79265.1"/>
    </source>
</evidence>
<feature type="compositionally biased region" description="Basic and acidic residues" evidence="1">
    <location>
        <begin position="786"/>
        <end position="798"/>
    </location>
</feature>
<evidence type="ECO:0000256" key="1">
    <source>
        <dbReference type="SAM" id="MobiDB-lite"/>
    </source>
</evidence>
<dbReference type="Gene3D" id="2.60.40.10">
    <property type="entry name" value="Immunoglobulins"/>
    <property type="match status" value="1"/>
</dbReference>
<protein>
    <recommendedName>
        <fullName evidence="5">Ig-like domain (Group 2)</fullName>
    </recommendedName>
</protein>
<dbReference type="InterPro" id="IPR008964">
    <property type="entry name" value="Invasin/intimin_cell_adhesion"/>
</dbReference>
<dbReference type="EMBL" id="FRCP01000017">
    <property type="protein sequence ID" value="SHM79265.1"/>
    <property type="molecule type" value="Genomic_DNA"/>
</dbReference>
<reference evidence="3 4" key="1">
    <citation type="submission" date="2016-11" db="EMBL/GenBank/DDBJ databases">
        <authorList>
            <person name="Jaros S."/>
            <person name="Januszkiewicz K."/>
            <person name="Wedrychowicz H."/>
        </authorList>
    </citation>
    <scope>NUCLEOTIDE SEQUENCE [LARGE SCALE GENOMIC DNA]</scope>
    <source>
        <strain evidence="3 4">DSM 15930</strain>
    </source>
</reference>
<feature type="compositionally biased region" description="Low complexity" evidence="1">
    <location>
        <begin position="771"/>
        <end position="781"/>
    </location>
</feature>
<dbReference type="Gene3D" id="2.60.40.1080">
    <property type="match status" value="1"/>
</dbReference>
<gene>
    <name evidence="3" type="ORF">SAMN02746066_03305</name>
</gene>
<dbReference type="STRING" id="1120996.SAMN02746066_03305"/>
<dbReference type="InterPro" id="IPR036116">
    <property type="entry name" value="FN3_sf"/>
</dbReference>
<dbReference type="SUPFAM" id="SSF49265">
    <property type="entry name" value="Fibronectin type III"/>
    <property type="match status" value="1"/>
</dbReference>
<feature type="chain" id="PRO_5009927951" description="Ig-like domain (Group 2)" evidence="2">
    <location>
        <begin position="26"/>
        <end position="1150"/>
    </location>
</feature>
<dbReference type="RefSeq" id="WP_073289506.1">
    <property type="nucleotide sequence ID" value="NZ_FRCP01000017.1"/>
</dbReference>
<name>A0A1M7LM20_9FIRM</name>